<dbReference type="EMBL" id="QRZM01000025">
    <property type="protein sequence ID" value="RGV69124.1"/>
    <property type="molecule type" value="Genomic_DNA"/>
</dbReference>
<gene>
    <name evidence="5" type="ORF">DWW02_28435</name>
</gene>
<dbReference type="AlphaFoldDB" id="A0A412YTH8"/>
<dbReference type="Pfam" id="PF14659">
    <property type="entry name" value="Phage_int_SAM_3"/>
    <property type="match status" value="1"/>
</dbReference>
<accession>A0A412YTH8</accession>
<sequence>MGQLRTRKRGSTWEWSFEGAKINGKRNPISHGGYRTKAEAITAGTQAKAEYDSAGRRFTPSDISVSDYLDYWYDNYVKTNLSYNTQKDYEKKIRVHLKPAFGKYRLASLEADVIQKWLDGMKRQGYS</sequence>
<dbReference type="RefSeq" id="WP_243010034.1">
    <property type="nucleotide sequence ID" value="NZ_QRZM01000025.1"/>
</dbReference>
<evidence type="ECO:0000313" key="5">
    <source>
        <dbReference type="EMBL" id="RGV69124.1"/>
    </source>
</evidence>
<dbReference type="PROSITE" id="PS51900">
    <property type="entry name" value="CB"/>
    <property type="match status" value="1"/>
</dbReference>
<evidence type="ECO:0000256" key="2">
    <source>
        <dbReference type="ARBA" id="ARBA00023125"/>
    </source>
</evidence>
<evidence type="ECO:0000256" key="3">
    <source>
        <dbReference type="PROSITE-ProRule" id="PRU01248"/>
    </source>
</evidence>
<name>A0A412YTH8_9FIRM</name>
<evidence type="ECO:0000313" key="6">
    <source>
        <dbReference type="Proteomes" id="UP000284543"/>
    </source>
</evidence>
<organism evidence="5 6">
    <name type="scientific">Enterocloster bolteae</name>
    <dbReference type="NCBI Taxonomy" id="208479"/>
    <lineage>
        <taxon>Bacteria</taxon>
        <taxon>Bacillati</taxon>
        <taxon>Bacillota</taxon>
        <taxon>Clostridia</taxon>
        <taxon>Lachnospirales</taxon>
        <taxon>Lachnospiraceae</taxon>
        <taxon>Enterocloster</taxon>
    </lineage>
</organism>
<dbReference type="GO" id="GO:0003677">
    <property type="term" value="F:DNA binding"/>
    <property type="evidence" value="ECO:0007669"/>
    <property type="project" value="UniProtKB-UniRule"/>
</dbReference>
<dbReference type="SUPFAM" id="SSF56349">
    <property type="entry name" value="DNA breaking-rejoining enzymes"/>
    <property type="match status" value="1"/>
</dbReference>
<dbReference type="InterPro" id="IPR010998">
    <property type="entry name" value="Integrase_recombinase_N"/>
</dbReference>
<dbReference type="InterPro" id="IPR044068">
    <property type="entry name" value="CB"/>
</dbReference>
<keyword evidence="2 3" id="KW-0238">DNA-binding</keyword>
<feature type="domain" description="Core-binding (CB)" evidence="4">
    <location>
        <begin position="63"/>
        <end position="127"/>
    </location>
</feature>
<dbReference type="Proteomes" id="UP000284543">
    <property type="component" value="Unassembled WGS sequence"/>
</dbReference>
<comment type="similarity">
    <text evidence="1">Belongs to the 'phage' integrase family.</text>
</comment>
<dbReference type="Gene3D" id="1.10.150.130">
    <property type="match status" value="1"/>
</dbReference>
<proteinExistence type="inferred from homology"/>
<feature type="non-terminal residue" evidence="5">
    <location>
        <position position="127"/>
    </location>
</feature>
<evidence type="ECO:0000259" key="4">
    <source>
        <dbReference type="PROSITE" id="PS51900"/>
    </source>
</evidence>
<dbReference type="InterPro" id="IPR004107">
    <property type="entry name" value="Integrase_SAM-like_N"/>
</dbReference>
<comment type="caution">
    <text evidence="5">The sequence shown here is derived from an EMBL/GenBank/DDBJ whole genome shotgun (WGS) entry which is preliminary data.</text>
</comment>
<dbReference type="GO" id="GO:0015074">
    <property type="term" value="P:DNA integration"/>
    <property type="evidence" value="ECO:0007669"/>
    <property type="project" value="InterPro"/>
</dbReference>
<reference evidence="5 6" key="1">
    <citation type="submission" date="2018-08" db="EMBL/GenBank/DDBJ databases">
        <title>A genome reference for cultivated species of the human gut microbiota.</title>
        <authorList>
            <person name="Zou Y."/>
            <person name="Xue W."/>
            <person name="Luo G."/>
        </authorList>
    </citation>
    <scope>NUCLEOTIDE SEQUENCE [LARGE SCALE GENOMIC DNA]</scope>
    <source>
        <strain evidence="5 6">AF14-18</strain>
    </source>
</reference>
<evidence type="ECO:0000256" key="1">
    <source>
        <dbReference type="ARBA" id="ARBA00008857"/>
    </source>
</evidence>
<protein>
    <submittedName>
        <fullName evidence="5">Site-specific integrase</fullName>
    </submittedName>
</protein>
<dbReference type="InterPro" id="IPR011010">
    <property type="entry name" value="DNA_brk_join_enz"/>
</dbReference>